<sequence>MGVMNELINPRVVRSLERILAAATPGGNFAELAGTSGQLEELSLRERTDLLSRALLADLPGTYAAAAATFRRALDDPDFTGWMIWPVTETAATLALASEVPHDFEDCLTLLAELTPRLTGEFAIRQLLAADLDRALAVIQGWTSHPDWHVRRLASEGTRAYLPWAIRVPEITDRPAATLPILDALYRDPVADVRRSVANHLNDLARHAPDEVVATAARWMAAPDENTPRVVRHGLRTLLKKAHPGALELLGFPPASLAVTPPRLDRNVVELPGELAFDFEVSNIGPAEARLAVDYVVHYAKANGALAEKVFKLGTSVLGPGESRKFAKRHAFRQMTTRRHHPGAHLLELQVNGVRYAPTEFLVRTGTGETLRGDLTGP</sequence>
<keyword evidence="2" id="KW-1185">Reference proteome</keyword>
<organism evidence="1 2">
    <name type="scientific">Arthrobacter ginsengisoli</name>
    <dbReference type="NCBI Taxonomy" id="1356565"/>
    <lineage>
        <taxon>Bacteria</taxon>
        <taxon>Bacillati</taxon>
        <taxon>Actinomycetota</taxon>
        <taxon>Actinomycetes</taxon>
        <taxon>Micrococcales</taxon>
        <taxon>Micrococcaceae</taxon>
        <taxon>Arthrobacter</taxon>
    </lineage>
</organism>
<evidence type="ECO:0000313" key="1">
    <source>
        <dbReference type="EMBL" id="MDR7082527.1"/>
    </source>
</evidence>
<proteinExistence type="predicted"/>
<comment type="caution">
    <text evidence="1">The sequence shown here is derived from an EMBL/GenBank/DDBJ whole genome shotgun (WGS) entry which is preliminary data.</text>
</comment>
<accession>A0ABU1UBE9</accession>
<evidence type="ECO:0000313" key="2">
    <source>
        <dbReference type="Proteomes" id="UP001252243"/>
    </source>
</evidence>
<name>A0ABU1UBE9_9MICC</name>
<dbReference type="EMBL" id="JAVDVQ010000006">
    <property type="protein sequence ID" value="MDR7082527.1"/>
    <property type="molecule type" value="Genomic_DNA"/>
</dbReference>
<dbReference type="Gene3D" id="1.25.40.290">
    <property type="entry name" value="ARM repeat domains"/>
    <property type="match status" value="1"/>
</dbReference>
<dbReference type="Proteomes" id="UP001252243">
    <property type="component" value="Unassembled WGS sequence"/>
</dbReference>
<protein>
    <submittedName>
        <fullName evidence="1">3-methyladenine DNA glycosylase AlkC</fullName>
    </submittedName>
</protein>
<dbReference type="PROSITE" id="PS50077">
    <property type="entry name" value="HEAT_REPEAT"/>
    <property type="match status" value="1"/>
</dbReference>
<dbReference type="InterPro" id="IPR016024">
    <property type="entry name" value="ARM-type_fold"/>
</dbReference>
<dbReference type="InterPro" id="IPR021133">
    <property type="entry name" value="HEAT_type_2"/>
</dbReference>
<dbReference type="RefSeq" id="WP_310055875.1">
    <property type="nucleotide sequence ID" value="NZ_JAVDVQ010000006.1"/>
</dbReference>
<gene>
    <name evidence="1" type="ORF">J2X01_001816</name>
</gene>
<dbReference type="SUPFAM" id="SSF48371">
    <property type="entry name" value="ARM repeat"/>
    <property type="match status" value="1"/>
</dbReference>
<reference evidence="1 2" key="1">
    <citation type="submission" date="2023-07" db="EMBL/GenBank/DDBJ databases">
        <title>Sorghum-associated microbial communities from plants grown in Nebraska, USA.</title>
        <authorList>
            <person name="Schachtman D."/>
        </authorList>
    </citation>
    <scope>NUCLEOTIDE SEQUENCE [LARGE SCALE GENOMIC DNA]</scope>
    <source>
        <strain evidence="1 2">BE167</strain>
    </source>
</reference>